<dbReference type="NCBIfam" id="TIGR00762">
    <property type="entry name" value="DegV"/>
    <property type="match status" value="1"/>
</dbReference>
<dbReference type="Gene3D" id="3.30.1180.10">
    <property type="match status" value="1"/>
</dbReference>
<dbReference type="PANTHER" id="PTHR33434">
    <property type="entry name" value="DEGV DOMAIN-CONTAINING PROTEIN DR_1986-RELATED"/>
    <property type="match status" value="1"/>
</dbReference>
<reference evidence="2 4" key="1">
    <citation type="submission" date="2016-02" db="EMBL/GenBank/DDBJ databases">
        <title>Draft genome sequence for Clostridium paradoxum JW-YL-7.</title>
        <authorList>
            <person name="Utturkar S.M."/>
            <person name="Lancaster A."/>
            <person name="Poole F.L."/>
            <person name="Adams M.W."/>
            <person name="Brown S.D."/>
        </authorList>
    </citation>
    <scope>NUCLEOTIDE SEQUENCE [LARGE SCALE GENOMIC DNA]</scope>
    <source>
        <strain evidence="2 4">JW-YL-7</strain>
    </source>
</reference>
<dbReference type="PATRIC" id="fig|1121328.3.peg.373"/>
<dbReference type="InterPro" id="IPR050270">
    <property type="entry name" value="DegV_domain_contain"/>
</dbReference>
<dbReference type="Pfam" id="PF02645">
    <property type="entry name" value="DegV"/>
    <property type="match status" value="1"/>
</dbReference>
<dbReference type="STRING" id="1121328.JWYL7_0374"/>
<dbReference type="Proteomes" id="UP000323392">
    <property type="component" value="Unassembled WGS sequence"/>
</dbReference>
<dbReference type="SUPFAM" id="SSF82549">
    <property type="entry name" value="DAK1/DegV-like"/>
    <property type="match status" value="1"/>
</dbReference>
<dbReference type="Gene3D" id="3.40.50.10170">
    <property type="match status" value="1"/>
</dbReference>
<sequence length="279" mass="31405">MVKIVTDSVSDIPKDYLDKYDITVVPINIIIDENTYKDGLDITTEQVYDKIKQGYLPKTSQANPHDFIKVFDELSKEGDEVLAILLSSKLSGTYSSALIAKQELLDRKIEVIDSKAITLTQGMLVIEAAKMAKEGKNLDEIKKVIEQKIDKMEQFIIFDTLEYAYKGGRISKIQYMLSNVLNLKIIITLKDGEMVVKDKVRGRKKAIKWIINYMKDKNIKLDGKVIGINHANDSDYLEELKEAILSEHSPKEIILSNVGCAVAAYSGLSAVAVHFEKED</sequence>
<evidence type="ECO:0000256" key="1">
    <source>
        <dbReference type="ARBA" id="ARBA00023121"/>
    </source>
</evidence>
<dbReference type="RefSeq" id="WP_066068224.1">
    <property type="nucleotide sequence ID" value="NZ_FRBG01000006.1"/>
</dbReference>
<dbReference type="GO" id="GO:0008289">
    <property type="term" value="F:lipid binding"/>
    <property type="evidence" value="ECO:0007669"/>
    <property type="project" value="UniProtKB-KW"/>
</dbReference>
<comment type="caution">
    <text evidence="2">The sequence shown here is derived from an EMBL/GenBank/DDBJ whole genome shotgun (WGS) entry which is preliminary data.</text>
</comment>
<proteinExistence type="predicted"/>
<evidence type="ECO:0000313" key="4">
    <source>
        <dbReference type="Proteomes" id="UP000092605"/>
    </source>
</evidence>
<dbReference type="EMBL" id="LSFY01000001">
    <property type="protein sequence ID" value="KXZ39299.1"/>
    <property type="molecule type" value="Genomic_DNA"/>
</dbReference>
<keyword evidence="1" id="KW-0446">Lipid-binding</keyword>
<evidence type="ECO:0000313" key="2">
    <source>
        <dbReference type="EMBL" id="KXZ39299.1"/>
    </source>
</evidence>
<reference evidence="3 5" key="2">
    <citation type="submission" date="2016-11" db="EMBL/GenBank/DDBJ databases">
        <authorList>
            <person name="Varghese N."/>
            <person name="Submissions S."/>
        </authorList>
    </citation>
    <scope>NUCLEOTIDE SEQUENCE [LARGE SCALE GENOMIC DNA]</scope>
    <source>
        <strain evidence="3 5">DSM 7308</strain>
    </source>
</reference>
<evidence type="ECO:0000313" key="5">
    <source>
        <dbReference type="Proteomes" id="UP000323392"/>
    </source>
</evidence>
<keyword evidence="5" id="KW-1185">Reference proteome</keyword>
<name>A0A150FNT0_CLOPD</name>
<dbReference type="InterPro" id="IPR043168">
    <property type="entry name" value="DegV_C"/>
</dbReference>
<organism evidence="2 4">
    <name type="scientific">Alkalithermobacter thermoalcaliphilus JW-YL-7 = DSM 7308</name>
    <dbReference type="NCBI Taxonomy" id="1121328"/>
    <lineage>
        <taxon>Bacteria</taxon>
        <taxon>Bacillati</taxon>
        <taxon>Bacillota</taxon>
        <taxon>Clostridia</taxon>
        <taxon>Peptostreptococcales</taxon>
        <taxon>Tepidibacteraceae</taxon>
        <taxon>Alkalithermobacter</taxon>
    </lineage>
</organism>
<dbReference type="InterPro" id="IPR003797">
    <property type="entry name" value="DegV"/>
</dbReference>
<dbReference type="PROSITE" id="PS51482">
    <property type="entry name" value="DEGV"/>
    <property type="match status" value="1"/>
</dbReference>
<dbReference type="Proteomes" id="UP000092605">
    <property type="component" value="Unassembled WGS sequence"/>
</dbReference>
<dbReference type="AlphaFoldDB" id="A0A150FNT0"/>
<accession>A0A150FNT0</accession>
<gene>
    <name evidence="2" type="ORF">JWYL7_0374</name>
    <name evidence="3" type="ORF">SAMN05661008_00982</name>
</gene>
<protein>
    <submittedName>
        <fullName evidence="2">DegV family protein</fullName>
    </submittedName>
    <submittedName>
        <fullName evidence="3">EDD domain protein, DegV family</fullName>
    </submittedName>
</protein>
<dbReference type="EMBL" id="FRBG01000006">
    <property type="protein sequence ID" value="SHK84083.1"/>
    <property type="molecule type" value="Genomic_DNA"/>
</dbReference>
<dbReference type="PANTHER" id="PTHR33434:SF2">
    <property type="entry name" value="FATTY ACID-BINDING PROTEIN TM_1468"/>
    <property type="match status" value="1"/>
</dbReference>
<evidence type="ECO:0000313" key="3">
    <source>
        <dbReference type="EMBL" id="SHK84083.1"/>
    </source>
</evidence>